<protein>
    <submittedName>
        <fullName evidence="1">Uncharacterized protein</fullName>
    </submittedName>
</protein>
<comment type="caution">
    <text evidence="1">The sequence shown here is derived from an EMBL/GenBank/DDBJ whole genome shotgun (WGS) entry which is preliminary data.</text>
</comment>
<reference evidence="1 2" key="1">
    <citation type="submission" date="2014-02" db="EMBL/GenBank/DDBJ databases">
        <authorList>
            <person name="Sears C."/>
            <person name="Carroll K."/>
            <person name="Sack B.R."/>
            <person name="Qadri F."/>
            <person name="Myers L.L."/>
            <person name="Chung G.-T."/>
            <person name="Escheverria P."/>
            <person name="Fraser C.M."/>
            <person name="Sadzewicz L."/>
            <person name="Shefchek K.A."/>
            <person name="Tallon L."/>
            <person name="Das S.P."/>
            <person name="Daugherty S."/>
            <person name="Mongodin E.F."/>
        </authorList>
    </citation>
    <scope>NUCLEOTIDE SEQUENCE [LARGE SCALE GENOMIC DNA]</scope>
    <source>
        <strain evidence="1 2">1007-1-F #10</strain>
    </source>
</reference>
<organism evidence="1 2">
    <name type="scientific">Bacteroides fragilis str. 1007-1-F #10</name>
    <dbReference type="NCBI Taxonomy" id="1339295"/>
    <lineage>
        <taxon>Bacteria</taxon>
        <taxon>Pseudomonadati</taxon>
        <taxon>Bacteroidota</taxon>
        <taxon>Bacteroidia</taxon>
        <taxon>Bacteroidales</taxon>
        <taxon>Bacteroidaceae</taxon>
        <taxon>Bacteroides</taxon>
    </lineage>
</organism>
<sequence>MRGSSNRKACFLTQGEYEKEYNYNQRKRCGIYIGQYSDVRF</sequence>
<gene>
    <name evidence="1" type="ORF">M104_3860</name>
</gene>
<evidence type="ECO:0000313" key="2">
    <source>
        <dbReference type="Proteomes" id="UP000022433"/>
    </source>
</evidence>
<evidence type="ECO:0000313" key="1">
    <source>
        <dbReference type="EMBL" id="EYA13201.1"/>
    </source>
</evidence>
<name>A0AAN4MWK6_BACFG</name>
<dbReference type="Proteomes" id="UP000022433">
    <property type="component" value="Unassembled WGS sequence"/>
</dbReference>
<accession>A0AAN4MWK6</accession>
<dbReference type="EMBL" id="JGEA01000032">
    <property type="protein sequence ID" value="EYA13201.1"/>
    <property type="molecule type" value="Genomic_DNA"/>
</dbReference>
<proteinExistence type="predicted"/>
<dbReference type="AlphaFoldDB" id="A0AAN4MWK6"/>